<comment type="caution">
    <text evidence="2">The sequence shown here is derived from an EMBL/GenBank/DDBJ whole genome shotgun (WGS) entry which is preliminary data.</text>
</comment>
<evidence type="ECO:0000313" key="2">
    <source>
        <dbReference type="EMBL" id="OJH42859.1"/>
    </source>
</evidence>
<feature type="signal peptide" evidence="1">
    <location>
        <begin position="1"/>
        <end position="19"/>
    </location>
</feature>
<feature type="chain" id="PRO_5010238971" description="Lipoprotein" evidence="1">
    <location>
        <begin position="20"/>
        <end position="77"/>
    </location>
</feature>
<evidence type="ECO:0000313" key="3">
    <source>
        <dbReference type="Proteomes" id="UP000182229"/>
    </source>
</evidence>
<keyword evidence="3" id="KW-1185">Reference proteome</keyword>
<name>A0A1L9BKV6_9BACT</name>
<evidence type="ECO:0008006" key="4">
    <source>
        <dbReference type="Google" id="ProtNLM"/>
    </source>
</evidence>
<evidence type="ECO:0000256" key="1">
    <source>
        <dbReference type="SAM" id="SignalP"/>
    </source>
</evidence>
<gene>
    <name evidence="2" type="ORF">BON30_01640</name>
</gene>
<dbReference type="RefSeq" id="WP_071896951.1">
    <property type="nucleotide sequence ID" value="NZ_MPIN01000001.1"/>
</dbReference>
<organism evidence="2 3">
    <name type="scientific">Cystobacter ferrugineus</name>
    <dbReference type="NCBI Taxonomy" id="83449"/>
    <lineage>
        <taxon>Bacteria</taxon>
        <taxon>Pseudomonadati</taxon>
        <taxon>Myxococcota</taxon>
        <taxon>Myxococcia</taxon>
        <taxon>Myxococcales</taxon>
        <taxon>Cystobacterineae</taxon>
        <taxon>Archangiaceae</taxon>
        <taxon>Cystobacter</taxon>
    </lineage>
</organism>
<dbReference type="EMBL" id="MPIN01000001">
    <property type="protein sequence ID" value="OJH42859.1"/>
    <property type="molecule type" value="Genomic_DNA"/>
</dbReference>
<dbReference type="PROSITE" id="PS51257">
    <property type="entry name" value="PROKAR_LIPOPROTEIN"/>
    <property type="match status" value="1"/>
</dbReference>
<dbReference type="AlphaFoldDB" id="A0A1L9BKV6"/>
<keyword evidence="1" id="KW-0732">Signal</keyword>
<protein>
    <recommendedName>
        <fullName evidence="4">Lipoprotein</fullName>
    </recommendedName>
</protein>
<sequence>MKMSWIRGMGLLVATLGLAACGGPIEEESVTDVTSTEQALRMCDLQGRCGTNEVCVGGPGGTCYPCGKYPQYCELAR</sequence>
<reference evidence="3" key="1">
    <citation type="submission" date="2016-11" db="EMBL/GenBank/DDBJ databases">
        <authorList>
            <person name="Shukria A."/>
            <person name="Stevens D.C."/>
        </authorList>
    </citation>
    <scope>NUCLEOTIDE SEQUENCE [LARGE SCALE GENOMIC DNA]</scope>
    <source>
        <strain evidence="3">Cbfe23</strain>
    </source>
</reference>
<proteinExistence type="predicted"/>
<dbReference type="OrthoDB" id="5519253at2"/>
<dbReference type="Proteomes" id="UP000182229">
    <property type="component" value="Unassembled WGS sequence"/>
</dbReference>
<accession>A0A1L9BKV6</accession>
<reference evidence="2 3" key="2">
    <citation type="submission" date="2016-12" db="EMBL/GenBank/DDBJ databases">
        <title>Draft Genome Sequence of Cystobacter ferrugineus Strain Cbfe23.</title>
        <authorList>
            <person name="Akbar S."/>
            <person name="Dowd S.E."/>
            <person name="Stevens D.C."/>
        </authorList>
    </citation>
    <scope>NUCLEOTIDE SEQUENCE [LARGE SCALE GENOMIC DNA]</scope>
    <source>
        <strain evidence="2 3">Cbfe23</strain>
    </source>
</reference>